<evidence type="ECO:0000256" key="2">
    <source>
        <dbReference type="SAM" id="Phobius"/>
    </source>
</evidence>
<keyword evidence="4" id="KW-1185">Reference proteome</keyword>
<sequence>MASRLSRQVLSTSSRVSRSLRSNAQVSRRCMSADAHTAFKAPSDIPWIIGAAVVTIPTVGYLLKDTMAIKARIAEGHHEHAHGHDDSHAEHHEEPAAHPVMLKDGEGKEEDVSGSVKAAESADAPPAAASSKDSDDNSDAASEPPKDEKEESK</sequence>
<evidence type="ECO:0000256" key="1">
    <source>
        <dbReference type="SAM" id="MobiDB-lite"/>
    </source>
</evidence>
<name>A0A8H6WMB6_MYCCL</name>
<dbReference type="OrthoDB" id="4590707at2759"/>
<feature type="region of interest" description="Disordered" evidence="1">
    <location>
        <begin position="74"/>
        <end position="153"/>
    </location>
</feature>
<feature type="region of interest" description="Disordered" evidence="1">
    <location>
        <begin position="1"/>
        <end position="27"/>
    </location>
</feature>
<feature type="transmembrane region" description="Helical" evidence="2">
    <location>
        <begin position="45"/>
        <end position="63"/>
    </location>
</feature>
<protein>
    <submittedName>
        <fullName evidence="3">Ubiquitin-conjugating enzyme</fullName>
    </submittedName>
</protein>
<evidence type="ECO:0000313" key="4">
    <source>
        <dbReference type="Proteomes" id="UP000613580"/>
    </source>
</evidence>
<organism evidence="3 4">
    <name type="scientific">Mycena chlorophos</name>
    <name type="common">Agaric fungus</name>
    <name type="synonym">Agaricus chlorophos</name>
    <dbReference type="NCBI Taxonomy" id="658473"/>
    <lineage>
        <taxon>Eukaryota</taxon>
        <taxon>Fungi</taxon>
        <taxon>Dikarya</taxon>
        <taxon>Basidiomycota</taxon>
        <taxon>Agaricomycotina</taxon>
        <taxon>Agaricomycetes</taxon>
        <taxon>Agaricomycetidae</taxon>
        <taxon>Agaricales</taxon>
        <taxon>Marasmiineae</taxon>
        <taxon>Mycenaceae</taxon>
        <taxon>Mycena</taxon>
    </lineage>
</organism>
<comment type="caution">
    <text evidence="3">The sequence shown here is derived from an EMBL/GenBank/DDBJ whole genome shotgun (WGS) entry which is preliminary data.</text>
</comment>
<gene>
    <name evidence="3" type="ORF">HMN09_00022200</name>
</gene>
<feature type="compositionally biased region" description="Basic and acidic residues" evidence="1">
    <location>
        <begin position="144"/>
        <end position="153"/>
    </location>
</feature>
<feature type="compositionally biased region" description="Basic and acidic residues" evidence="1">
    <location>
        <begin position="74"/>
        <end position="106"/>
    </location>
</feature>
<dbReference type="AlphaFoldDB" id="A0A8H6WMB6"/>
<evidence type="ECO:0000313" key="3">
    <source>
        <dbReference type="EMBL" id="KAF7322441.1"/>
    </source>
</evidence>
<keyword evidence="2" id="KW-0812">Transmembrane</keyword>
<accession>A0A8H6WMB6</accession>
<keyword evidence="2" id="KW-1133">Transmembrane helix</keyword>
<proteinExistence type="predicted"/>
<feature type="compositionally biased region" description="Low complexity" evidence="1">
    <location>
        <begin position="1"/>
        <end position="22"/>
    </location>
</feature>
<reference evidence="3" key="1">
    <citation type="submission" date="2020-05" db="EMBL/GenBank/DDBJ databases">
        <title>Mycena genomes resolve the evolution of fungal bioluminescence.</title>
        <authorList>
            <person name="Tsai I.J."/>
        </authorList>
    </citation>
    <scope>NUCLEOTIDE SEQUENCE</scope>
    <source>
        <strain evidence="3">110903Hualien_Pintung</strain>
    </source>
</reference>
<keyword evidence="2" id="KW-0472">Membrane</keyword>
<dbReference type="Proteomes" id="UP000613580">
    <property type="component" value="Unassembled WGS sequence"/>
</dbReference>
<dbReference type="EMBL" id="JACAZE010000001">
    <property type="protein sequence ID" value="KAF7322441.1"/>
    <property type="molecule type" value="Genomic_DNA"/>
</dbReference>
<feature type="compositionally biased region" description="Low complexity" evidence="1">
    <location>
        <begin position="117"/>
        <end position="131"/>
    </location>
</feature>